<dbReference type="RefSeq" id="WP_174814453.1">
    <property type="nucleotide sequence ID" value="NZ_AP022579.1"/>
</dbReference>
<reference evidence="4" key="2">
    <citation type="submission" date="2020-02" db="EMBL/GenBank/DDBJ databases">
        <authorList>
            <person name="Matsumoto Y."/>
            <person name="Kinjo T."/>
            <person name="Motooka D."/>
            <person name="Nabeya D."/>
            <person name="Jung N."/>
            <person name="Uechi K."/>
            <person name="Horii T."/>
            <person name="Iida T."/>
            <person name="Fujita J."/>
            <person name="Nakamura S."/>
        </authorList>
    </citation>
    <scope>NUCLEOTIDE SEQUENCE</scope>
    <source>
        <strain evidence="4">JCM 15653</strain>
    </source>
</reference>
<name>A0AAX2ZVH4_9MYCO</name>
<dbReference type="InterPro" id="IPR043796">
    <property type="entry name" value="ESX-1_EspA/EspE-like"/>
</dbReference>
<proteinExistence type="predicted"/>
<dbReference type="InterPro" id="IPR057037">
    <property type="entry name" value="TPR_rep_actino"/>
</dbReference>
<accession>A0AAX2ZVH4</accession>
<dbReference type="AlphaFoldDB" id="A0AAX2ZVH4"/>
<evidence type="ECO:0000259" key="2">
    <source>
        <dbReference type="Pfam" id="PF18879"/>
    </source>
</evidence>
<gene>
    <name evidence="5" type="ORF">H5U98_28325</name>
    <name evidence="4" type="ORF">MBOE_06070</name>
</gene>
<keyword evidence="6" id="KW-1185">Reference proteome</keyword>
<dbReference type="Pfam" id="PF23275">
    <property type="entry name" value="TPR_23"/>
    <property type="match status" value="1"/>
</dbReference>
<evidence type="ECO:0000313" key="7">
    <source>
        <dbReference type="Proteomes" id="UP001162885"/>
    </source>
</evidence>
<protein>
    <recommendedName>
        <fullName evidence="8">ESX-1 secretion-associated protein EspA/EspE-like domain-containing protein</fullName>
    </recommendedName>
</protein>
<reference evidence="4 6" key="1">
    <citation type="journal article" date="2019" name="Emerg. Microbes Infect.">
        <title>Comprehensive subspecies identification of 175 nontuberculous mycobacteria species based on 7547 genomic profiles.</title>
        <authorList>
            <person name="Matsumoto Y."/>
            <person name="Kinjo T."/>
            <person name="Motooka D."/>
            <person name="Nabeya D."/>
            <person name="Jung N."/>
            <person name="Uechi K."/>
            <person name="Horii T."/>
            <person name="Iida T."/>
            <person name="Fujita J."/>
            <person name="Nakamura S."/>
        </authorList>
    </citation>
    <scope>NUCLEOTIDE SEQUENCE [LARGE SCALE GENOMIC DNA]</scope>
    <source>
        <strain evidence="4 6">JCM 15653</strain>
    </source>
</reference>
<evidence type="ECO:0000256" key="1">
    <source>
        <dbReference type="SAM" id="MobiDB-lite"/>
    </source>
</evidence>
<evidence type="ECO:0008006" key="8">
    <source>
        <dbReference type="Google" id="ProtNLM"/>
    </source>
</evidence>
<dbReference type="EMBL" id="CP060016">
    <property type="protein sequence ID" value="UNB99329.1"/>
    <property type="molecule type" value="Genomic_DNA"/>
</dbReference>
<dbReference type="Proteomes" id="UP001162885">
    <property type="component" value="Chromosome"/>
</dbReference>
<evidence type="ECO:0000313" key="6">
    <source>
        <dbReference type="Proteomes" id="UP000466683"/>
    </source>
</evidence>
<dbReference type="Proteomes" id="UP000466683">
    <property type="component" value="Chromosome"/>
</dbReference>
<dbReference type="Pfam" id="PF18879">
    <property type="entry name" value="EspA_EspE"/>
    <property type="match status" value="1"/>
</dbReference>
<sequence>MGALDGFYSTWNKARETFGVGTPTDGSQHDGSSQLLKMKGMVESAAKHDGWQGAGADAYAAANKNHADVYGKLAELDKRMSAEVTNAANIVTTGRAQLDATKSWVDSMVQSLPSSLSSQARENSLIPIANQGITQVNNTVSTANGDMLKIGFRVTDIKNEYDDLSTNQQFGPGSEKKGEKEDKAKQAADDFAAAKDGTATPEQLTRLKDAANLTPEQKAALSQGNPTTISQDQYDYLKSLMKEMGSNDVKEALDHYSGLKYTLGNAMGIMGNPDIQTANGDHGGMAAMPPDVQKTFNDPLLRVESETFQQLAQSGNREFDPRVLFSHWDEYQEWSNLMSNADPSLMHGNEVNTALMTKMGETVDLMHSTGPWSAEATAMSEGMTDQIQNALNTVGHDQAAVHEVVTGDRGEKFIENFVTHPWTDDGSALGGLLPEPADHSQLAGETMRAFDNYVGGHGPQLLDIPGTDKQSLGQMNPEFVKALAHANSPYIDDMLGNPLDDTKGFGGPLEGDLSNKQMPHMRDLFAVIDSNKEAAEILNSHAYATGLQYQGNFEQSIISGEMPNSGDLSSAGTLRGVIDSAANAADNDAIKYGNLEDVKAYESRGRWFEAATTIGAEIPVVKSVLDGAGKIPGLSLQDIFVGEAPTPQEPVHIASGSSAAMQHSIAQQLLSHNMGDSNYFRQLDLLDDSGHLRPLKGNEANFETALNSYFNGINPAVKSAIEDYEDSVRDALPIAEGHTGP</sequence>
<reference evidence="5 7" key="3">
    <citation type="journal article" date="2022" name="BMC Genomics">
        <title>Comparative genome analysis of mycobacteria focusing on tRNA and non-coding RNA.</title>
        <authorList>
            <person name="Behra P.R.K."/>
            <person name="Pettersson B.M.F."/>
            <person name="Ramesh M."/>
            <person name="Das S."/>
            <person name="Dasgupta S."/>
            <person name="Kirsebom L.A."/>
        </authorList>
    </citation>
    <scope>NUCLEOTIDE SEQUENCE [LARGE SCALE GENOMIC DNA]</scope>
    <source>
        <strain evidence="5 7">DSM 44677</strain>
    </source>
</reference>
<evidence type="ECO:0000313" key="4">
    <source>
        <dbReference type="EMBL" id="BBX88958.1"/>
    </source>
</evidence>
<evidence type="ECO:0000259" key="3">
    <source>
        <dbReference type="Pfam" id="PF23275"/>
    </source>
</evidence>
<feature type="compositionally biased region" description="Basic and acidic residues" evidence="1">
    <location>
        <begin position="174"/>
        <end position="188"/>
    </location>
</feature>
<organism evidence="5 7">
    <name type="scientific">Mycolicibacterium boenickei</name>
    <dbReference type="NCBI Taxonomy" id="146017"/>
    <lineage>
        <taxon>Bacteria</taxon>
        <taxon>Bacillati</taxon>
        <taxon>Actinomycetota</taxon>
        <taxon>Actinomycetes</taxon>
        <taxon>Mycobacteriales</taxon>
        <taxon>Mycobacteriaceae</taxon>
        <taxon>Mycolicibacterium</taxon>
    </lineage>
</organism>
<feature type="domain" description="ESX-1 secretion-associated protein EspA/EspE-like" evidence="2">
    <location>
        <begin position="18"/>
        <end position="99"/>
    </location>
</feature>
<dbReference type="EMBL" id="AP022579">
    <property type="protein sequence ID" value="BBX88958.1"/>
    <property type="molecule type" value="Genomic_DNA"/>
</dbReference>
<feature type="region of interest" description="Disordered" evidence="1">
    <location>
        <begin position="163"/>
        <end position="202"/>
    </location>
</feature>
<evidence type="ECO:0000313" key="5">
    <source>
        <dbReference type="EMBL" id="UNB99329.1"/>
    </source>
</evidence>
<feature type="domain" description="TPR repeat" evidence="3">
    <location>
        <begin position="210"/>
        <end position="433"/>
    </location>
</feature>